<dbReference type="Gramene" id="Pp3c12_4900V3.1">
    <property type="protein sequence ID" value="Pp3c12_4900V3.1"/>
    <property type="gene ID" value="Pp3c12_4900"/>
</dbReference>
<dbReference type="InParanoid" id="A0A2K1JPK7"/>
<dbReference type="Pfam" id="PF23355">
    <property type="entry name" value="IFT52_GIFT"/>
    <property type="match status" value="1"/>
</dbReference>
<dbReference type="Gramene" id="Pp3c12_4900V3.2">
    <property type="protein sequence ID" value="Pp3c12_4900V3.2"/>
    <property type="gene ID" value="Pp3c12_4900"/>
</dbReference>
<organism evidence="4">
    <name type="scientific">Physcomitrium patens</name>
    <name type="common">Spreading-leaved earth moss</name>
    <name type="synonym">Physcomitrella patens</name>
    <dbReference type="NCBI Taxonomy" id="3218"/>
    <lineage>
        <taxon>Eukaryota</taxon>
        <taxon>Viridiplantae</taxon>
        <taxon>Streptophyta</taxon>
        <taxon>Embryophyta</taxon>
        <taxon>Bryophyta</taxon>
        <taxon>Bryophytina</taxon>
        <taxon>Bryopsida</taxon>
        <taxon>Funariidae</taxon>
        <taxon>Funariales</taxon>
        <taxon>Funariaceae</taxon>
        <taxon>Physcomitrium</taxon>
    </lineage>
</organism>
<reference evidence="4 6" key="1">
    <citation type="journal article" date="2008" name="Science">
        <title>The Physcomitrella genome reveals evolutionary insights into the conquest of land by plants.</title>
        <authorList>
            <person name="Rensing S."/>
            <person name="Lang D."/>
            <person name="Zimmer A."/>
            <person name="Terry A."/>
            <person name="Salamov A."/>
            <person name="Shapiro H."/>
            <person name="Nishiyama T."/>
            <person name="Perroud P.-F."/>
            <person name="Lindquist E."/>
            <person name="Kamisugi Y."/>
            <person name="Tanahashi T."/>
            <person name="Sakakibara K."/>
            <person name="Fujita T."/>
            <person name="Oishi K."/>
            <person name="Shin-I T."/>
            <person name="Kuroki Y."/>
            <person name="Toyoda A."/>
            <person name="Suzuki Y."/>
            <person name="Hashimoto A."/>
            <person name="Yamaguchi K."/>
            <person name="Sugano A."/>
            <person name="Kohara Y."/>
            <person name="Fujiyama A."/>
            <person name="Anterola A."/>
            <person name="Aoki S."/>
            <person name="Ashton N."/>
            <person name="Barbazuk W.B."/>
            <person name="Barker E."/>
            <person name="Bennetzen J."/>
            <person name="Bezanilla M."/>
            <person name="Blankenship R."/>
            <person name="Cho S.H."/>
            <person name="Dutcher S."/>
            <person name="Estelle M."/>
            <person name="Fawcett J.A."/>
            <person name="Gundlach H."/>
            <person name="Hanada K."/>
            <person name="Heyl A."/>
            <person name="Hicks K.A."/>
            <person name="Hugh J."/>
            <person name="Lohr M."/>
            <person name="Mayer K."/>
            <person name="Melkozernov A."/>
            <person name="Murata T."/>
            <person name="Nelson D."/>
            <person name="Pils B."/>
            <person name="Prigge M."/>
            <person name="Reiss B."/>
            <person name="Renner T."/>
            <person name="Rombauts S."/>
            <person name="Rushton P."/>
            <person name="Sanderfoot A."/>
            <person name="Schween G."/>
            <person name="Shiu S.-H."/>
            <person name="Stueber K."/>
            <person name="Theodoulou F.L."/>
            <person name="Tu H."/>
            <person name="Van de Peer Y."/>
            <person name="Verrier P.J."/>
            <person name="Waters E."/>
            <person name="Wood A."/>
            <person name="Yang L."/>
            <person name="Cove D."/>
            <person name="Cuming A."/>
            <person name="Hasebe M."/>
            <person name="Lucas S."/>
            <person name="Mishler D.B."/>
            <person name="Reski R."/>
            <person name="Grigoriev I."/>
            <person name="Quatrano R.S."/>
            <person name="Boore J.L."/>
        </authorList>
    </citation>
    <scope>NUCLEOTIDE SEQUENCE [LARGE SCALE GENOMIC DNA]</scope>
    <source>
        <strain evidence="5 6">cv. Gransden 2004</strain>
    </source>
</reference>
<feature type="domain" description="IFT52 GIFT" evidence="3">
    <location>
        <begin position="29"/>
        <end position="70"/>
    </location>
</feature>
<dbReference type="Gene3D" id="6.10.250.2800">
    <property type="match status" value="1"/>
</dbReference>
<reference evidence="4 6" key="2">
    <citation type="journal article" date="2018" name="Plant J.">
        <title>The Physcomitrella patens chromosome-scale assembly reveals moss genome structure and evolution.</title>
        <authorList>
            <person name="Lang D."/>
            <person name="Ullrich K.K."/>
            <person name="Murat F."/>
            <person name="Fuchs J."/>
            <person name="Jenkins J."/>
            <person name="Haas F.B."/>
            <person name="Piednoel M."/>
            <person name="Gundlach H."/>
            <person name="Van Bel M."/>
            <person name="Meyberg R."/>
            <person name="Vives C."/>
            <person name="Morata J."/>
            <person name="Symeonidi A."/>
            <person name="Hiss M."/>
            <person name="Muchero W."/>
            <person name="Kamisugi Y."/>
            <person name="Saleh O."/>
            <person name="Blanc G."/>
            <person name="Decker E.L."/>
            <person name="van Gessel N."/>
            <person name="Grimwood J."/>
            <person name="Hayes R.D."/>
            <person name="Graham S.W."/>
            <person name="Gunter L.E."/>
            <person name="McDaniel S.F."/>
            <person name="Hoernstein S.N.W."/>
            <person name="Larsson A."/>
            <person name="Li F.W."/>
            <person name="Perroud P.F."/>
            <person name="Phillips J."/>
            <person name="Ranjan P."/>
            <person name="Rokshar D.S."/>
            <person name="Rothfels C.J."/>
            <person name="Schneider L."/>
            <person name="Shu S."/>
            <person name="Stevenson D.W."/>
            <person name="Thummler F."/>
            <person name="Tillich M."/>
            <person name="Villarreal Aguilar J.C."/>
            <person name="Widiez T."/>
            <person name="Wong G.K."/>
            <person name="Wymore A."/>
            <person name="Zhang Y."/>
            <person name="Zimmer A.D."/>
            <person name="Quatrano R.S."/>
            <person name="Mayer K.F.X."/>
            <person name="Goodstein D."/>
            <person name="Casacuberta J.M."/>
            <person name="Vandepoele K."/>
            <person name="Reski R."/>
            <person name="Cuming A.C."/>
            <person name="Tuskan G.A."/>
            <person name="Maumus F."/>
            <person name="Salse J."/>
            <person name="Schmutz J."/>
            <person name="Rensing S.A."/>
        </authorList>
    </citation>
    <scope>NUCLEOTIDE SEQUENCE [LARGE SCALE GENOMIC DNA]</scope>
    <source>
        <strain evidence="5 6">cv. Gransden 2004</strain>
    </source>
</reference>
<dbReference type="InterPro" id="IPR055460">
    <property type="entry name" value="IFT52_central"/>
</dbReference>
<evidence type="ECO:0000259" key="1">
    <source>
        <dbReference type="Pfam" id="PF21178"/>
    </source>
</evidence>
<proteinExistence type="predicted"/>
<dbReference type="InterPro" id="IPR048643">
    <property type="entry name" value="Itf52_C"/>
</dbReference>
<evidence type="ECO:0000259" key="2">
    <source>
        <dbReference type="Pfam" id="PF23352"/>
    </source>
</evidence>
<dbReference type="AlphaFoldDB" id="A0A2K1JPK7"/>
<gene>
    <name evidence="4" type="ORF">PHYPA_015832</name>
</gene>
<keyword evidence="6" id="KW-1185">Reference proteome</keyword>
<evidence type="ECO:0000259" key="3">
    <source>
        <dbReference type="Pfam" id="PF23355"/>
    </source>
</evidence>
<dbReference type="EMBL" id="ABEU02000012">
    <property type="protein sequence ID" value="PNR43451.1"/>
    <property type="molecule type" value="Genomic_DNA"/>
</dbReference>
<dbReference type="Proteomes" id="UP000006727">
    <property type="component" value="Chromosome 12"/>
</dbReference>
<dbReference type="InterPro" id="IPR055458">
    <property type="entry name" value="IFT52_GIFT"/>
</dbReference>
<dbReference type="Pfam" id="PF21178">
    <property type="entry name" value="Itf52_C"/>
    <property type="match status" value="1"/>
</dbReference>
<evidence type="ECO:0000313" key="5">
    <source>
        <dbReference type="EnsemblPlants" id="Pp3c12_4900V3.1"/>
    </source>
</evidence>
<protein>
    <submittedName>
        <fullName evidence="4 5">Uncharacterized protein</fullName>
    </submittedName>
</protein>
<dbReference type="STRING" id="3218.A0A2K1JPK7"/>
<evidence type="ECO:0000313" key="6">
    <source>
        <dbReference type="Proteomes" id="UP000006727"/>
    </source>
</evidence>
<dbReference type="InterPro" id="IPR039975">
    <property type="entry name" value="IFT52"/>
</dbReference>
<dbReference type="PANTHER" id="PTHR12969">
    <property type="entry name" value="NGD5/OSM-6/IFT52"/>
    <property type="match status" value="1"/>
</dbReference>
<reference evidence="5" key="3">
    <citation type="submission" date="2020-12" db="UniProtKB">
        <authorList>
            <consortium name="EnsemblPlants"/>
        </authorList>
    </citation>
    <scope>IDENTIFICATION</scope>
</reference>
<accession>A0A2K1JPK7</accession>
<feature type="domain" description="Intraflagellar transport protein 52 C-terminal" evidence="1">
    <location>
        <begin position="218"/>
        <end position="275"/>
    </location>
</feature>
<evidence type="ECO:0000313" key="4">
    <source>
        <dbReference type="EMBL" id="PNR43451.1"/>
    </source>
</evidence>
<dbReference type="CDD" id="cd23683">
    <property type="entry name" value="IFT52_CTD"/>
    <property type="match status" value="1"/>
</dbReference>
<dbReference type="Pfam" id="PF23352">
    <property type="entry name" value="IFT52_central"/>
    <property type="match status" value="1"/>
</dbReference>
<feature type="domain" description="IFT52 central" evidence="2">
    <location>
        <begin position="127"/>
        <end position="207"/>
    </location>
</feature>
<name>A0A2K1JPK7_PHYPA</name>
<dbReference type="PANTHER" id="PTHR12969:SF7">
    <property type="entry name" value="INTRAFLAGELLAR TRANSPORT PROTEIN 52 HOMOLOG"/>
    <property type="match status" value="1"/>
</dbReference>
<dbReference type="EnsemblPlants" id="Pp3c12_4900V3.1">
    <property type="protein sequence ID" value="Pp3c12_4900V3.1"/>
    <property type="gene ID" value="Pp3c12_4900"/>
</dbReference>
<sequence>MNVLVGDELRRLQLRWNEEEEFEGGMGSSSSNERGEMHIVYPYGATLSVQRPAAPILSSGVLAIPIHRPLGQSLLEDCVLQFFTPIDVYFTRLAIQESLPRHYQVDEISMDEVETNDVLCVPDTQALANRLRCCLQESEELPKDCSKLLDEKLFEYHTNLIPNVKSLYKQLGVKHAPLTLITPQFEVPMPPLQPAVFPPALRDPPPPALDLFDLDDCFASPFVRLAQLTNKCKSANNENVQFYITEAASILGITPKVVGVAENSRDLPKALMAYICHELGKFKRPNMDLDQRHCISPTVDLDLH</sequence>
<dbReference type="EnsemblPlants" id="Pp3c12_4900V3.2">
    <property type="protein sequence ID" value="Pp3c12_4900V3.2"/>
    <property type="gene ID" value="Pp3c12_4900"/>
</dbReference>